<dbReference type="PROSITE" id="PS51704">
    <property type="entry name" value="GP_PDE"/>
    <property type="match status" value="1"/>
</dbReference>
<dbReference type="AlphaFoldDB" id="A0A965GCT8"/>
<proteinExistence type="predicted"/>
<evidence type="ECO:0000313" key="3">
    <source>
        <dbReference type="Proteomes" id="UP000740727"/>
    </source>
</evidence>
<feature type="non-terminal residue" evidence="2">
    <location>
        <position position="211"/>
    </location>
</feature>
<dbReference type="Gene3D" id="3.20.20.190">
    <property type="entry name" value="Phosphatidylinositol (PI) phosphodiesterase"/>
    <property type="match status" value="1"/>
</dbReference>
<dbReference type="Proteomes" id="UP000740727">
    <property type="component" value="Unassembled WGS sequence"/>
</dbReference>
<comment type="caution">
    <text evidence="2">The sequence shown here is derived from an EMBL/GenBank/DDBJ whole genome shotgun (WGS) entry which is preliminary data.</text>
</comment>
<feature type="domain" description="GP-PDE" evidence="1">
    <location>
        <begin position="15"/>
        <end position="211"/>
    </location>
</feature>
<dbReference type="EMBL" id="RFXN01000023">
    <property type="protein sequence ID" value="NBR93756.1"/>
    <property type="molecule type" value="Genomic_DNA"/>
</dbReference>
<evidence type="ECO:0000313" key="2">
    <source>
        <dbReference type="EMBL" id="NBR93756.1"/>
    </source>
</evidence>
<dbReference type="PANTHER" id="PTHR46211:SF14">
    <property type="entry name" value="GLYCEROPHOSPHODIESTER PHOSPHODIESTERASE"/>
    <property type="match status" value="1"/>
</dbReference>
<evidence type="ECO:0000259" key="1">
    <source>
        <dbReference type="PROSITE" id="PS51704"/>
    </source>
</evidence>
<organism evidence="2 3">
    <name type="scientific">Candidatus Fonsibacter lacus</name>
    <dbReference type="NCBI Taxonomy" id="2576439"/>
    <lineage>
        <taxon>Bacteria</taxon>
        <taxon>Pseudomonadati</taxon>
        <taxon>Pseudomonadota</taxon>
        <taxon>Alphaproteobacteria</taxon>
        <taxon>Candidatus Pelagibacterales</taxon>
        <taxon>Candidatus Pelagibacterales incertae sedis</taxon>
        <taxon>Candidatus Fonsibacter</taxon>
    </lineage>
</organism>
<protein>
    <recommendedName>
        <fullName evidence="1">GP-PDE domain-containing protein</fullName>
    </recommendedName>
</protein>
<gene>
    <name evidence="2" type="ORF">EBT44_02780</name>
</gene>
<name>A0A965GCT8_9PROT</name>
<reference evidence="2" key="1">
    <citation type="submission" date="2018-10" db="EMBL/GenBank/DDBJ databases">
        <title>Iterative Subtractive Binning of Freshwater Chronoseries Metagenomes Recovers Nearly Complete Genomes from over Four Hundred Novel Species.</title>
        <authorList>
            <person name="Rodriguez-R L.M."/>
            <person name="Tsementzi D."/>
            <person name="Luo C."/>
            <person name="Konstantinidis K.T."/>
        </authorList>
    </citation>
    <scope>NUCLEOTIDE SEQUENCE</scope>
    <source>
        <strain evidence="2">WB5_2A_028</strain>
    </source>
</reference>
<dbReference type="SUPFAM" id="SSF51695">
    <property type="entry name" value="PLC-like phosphodiesterases"/>
    <property type="match status" value="1"/>
</dbReference>
<sequence length="211" mass="23673">MRGASCQPQANFQNLVMMHVIWTHRGRPHAEHSIEAFAKAAEAGVLHFEVDVRLTVDGRVVLVHDSTTTRITGKTGKISELTWDELQSRKIENQFSWVTLEDFLSNFTEATISIDFKSPDVVGPSIEILKNFPNSKLILGSFSGKRVKRLMKALPHHNFALAPLEILLLTLGIKPPGIDSHNRYAMVPEKYFGIKVLTKAFINTCQRLSVP</sequence>
<dbReference type="GO" id="GO:0006629">
    <property type="term" value="P:lipid metabolic process"/>
    <property type="evidence" value="ECO:0007669"/>
    <property type="project" value="InterPro"/>
</dbReference>
<dbReference type="PANTHER" id="PTHR46211">
    <property type="entry name" value="GLYCEROPHOSPHORYL DIESTER PHOSPHODIESTERASE"/>
    <property type="match status" value="1"/>
</dbReference>
<dbReference type="GO" id="GO:0008081">
    <property type="term" value="F:phosphoric diester hydrolase activity"/>
    <property type="evidence" value="ECO:0007669"/>
    <property type="project" value="InterPro"/>
</dbReference>
<dbReference type="Pfam" id="PF03009">
    <property type="entry name" value="GDPD"/>
    <property type="match status" value="1"/>
</dbReference>
<dbReference type="InterPro" id="IPR017946">
    <property type="entry name" value="PLC-like_Pdiesterase_TIM-brl"/>
</dbReference>
<dbReference type="InterPro" id="IPR030395">
    <property type="entry name" value="GP_PDE_dom"/>
</dbReference>
<accession>A0A965GCT8</accession>